<reference evidence="8" key="1">
    <citation type="journal article" date="2019" name="Int. J. Syst. Evol. Microbiol.">
        <title>The Global Catalogue of Microorganisms (GCM) 10K type strain sequencing project: providing services to taxonomists for standard genome sequencing and annotation.</title>
        <authorList>
            <consortium name="The Broad Institute Genomics Platform"/>
            <consortium name="The Broad Institute Genome Sequencing Center for Infectious Disease"/>
            <person name="Wu L."/>
            <person name="Ma J."/>
        </authorList>
    </citation>
    <scope>NUCLEOTIDE SEQUENCE [LARGE SCALE GENOMIC DNA]</scope>
    <source>
        <strain evidence="8">CGMCC 4.7020</strain>
    </source>
</reference>
<dbReference type="Gene3D" id="1.10.357.10">
    <property type="entry name" value="Tetracycline Repressor, domain 2"/>
    <property type="match status" value="1"/>
</dbReference>
<feature type="compositionally biased region" description="Polar residues" evidence="5">
    <location>
        <begin position="1"/>
        <end position="13"/>
    </location>
</feature>
<dbReference type="InterPro" id="IPR001647">
    <property type="entry name" value="HTH_TetR"/>
</dbReference>
<name>A0ABW3X6P0_9ACTN</name>
<evidence type="ECO:0000313" key="7">
    <source>
        <dbReference type="EMBL" id="MFD1304576.1"/>
    </source>
</evidence>
<dbReference type="InterPro" id="IPR011075">
    <property type="entry name" value="TetR_C"/>
</dbReference>
<feature type="region of interest" description="Disordered" evidence="5">
    <location>
        <begin position="1"/>
        <end position="25"/>
    </location>
</feature>
<evidence type="ECO:0000256" key="5">
    <source>
        <dbReference type="SAM" id="MobiDB-lite"/>
    </source>
</evidence>
<dbReference type="SUPFAM" id="SSF46689">
    <property type="entry name" value="Homeodomain-like"/>
    <property type="match status" value="1"/>
</dbReference>
<evidence type="ECO:0000256" key="4">
    <source>
        <dbReference type="PROSITE-ProRule" id="PRU00335"/>
    </source>
</evidence>
<gene>
    <name evidence="7" type="ORF">ACFQ5X_01805</name>
</gene>
<keyword evidence="8" id="KW-1185">Reference proteome</keyword>
<organism evidence="7 8">
    <name type="scientific">Streptomyces kaempferi</name>
    <dbReference type="NCBI Taxonomy" id="333725"/>
    <lineage>
        <taxon>Bacteria</taxon>
        <taxon>Bacillati</taxon>
        <taxon>Actinomycetota</taxon>
        <taxon>Actinomycetes</taxon>
        <taxon>Kitasatosporales</taxon>
        <taxon>Streptomycetaceae</taxon>
        <taxon>Streptomyces</taxon>
    </lineage>
</organism>
<dbReference type="InterPro" id="IPR009057">
    <property type="entry name" value="Homeodomain-like_sf"/>
</dbReference>
<proteinExistence type="predicted"/>
<dbReference type="SUPFAM" id="SSF48498">
    <property type="entry name" value="Tetracyclin repressor-like, C-terminal domain"/>
    <property type="match status" value="1"/>
</dbReference>
<dbReference type="PRINTS" id="PR00455">
    <property type="entry name" value="HTHTETR"/>
</dbReference>
<keyword evidence="2 4" id="KW-0238">DNA-binding</keyword>
<feature type="DNA-binding region" description="H-T-H motif" evidence="4">
    <location>
        <begin position="47"/>
        <end position="66"/>
    </location>
</feature>
<evidence type="ECO:0000259" key="6">
    <source>
        <dbReference type="PROSITE" id="PS50977"/>
    </source>
</evidence>
<feature type="domain" description="HTH tetR-type" evidence="6">
    <location>
        <begin position="24"/>
        <end position="84"/>
    </location>
</feature>
<evidence type="ECO:0000256" key="3">
    <source>
        <dbReference type="ARBA" id="ARBA00023163"/>
    </source>
</evidence>
<evidence type="ECO:0000256" key="1">
    <source>
        <dbReference type="ARBA" id="ARBA00023015"/>
    </source>
</evidence>
<dbReference type="PANTHER" id="PTHR47506:SF3">
    <property type="entry name" value="HTH-TYPE TRANSCRIPTIONAL REGULATOR LMRA"/>
    <property type="match status" value="1"/>
</dbReference>
<dbReference type="Pfam" id="PF16925">
    <property type="entry name" value="TetR_C_13"/>
    <property type="match status" value="1"/>
</dbReference>
<dbReference type="PANTHER" id="PTHR47506">
    <property type="entry name" value="TRANSCRIPTIONAL REGULATORY PROTEIN"/>
    <property type="match status" value="1"/>
</dbReference>
<evidence type="ECO:0000256" key="2">
    <source>
        <dbReference type="ARBA" id="ARBA00023125"/>
    </source>
</evidence>
<sequence>MTTQNRTAPNRQNAPERPLTPKGRATRQRIVAAAAQLMYERGLTEATLEDVRAAAGVSGSQIYHYFADKQALLLAVIEFQTAAVLELQEPHFARLDTMAGLRGWRDSLVNYQRRLQCRGGCPIGTLGSEVAESNPEARLAVASGFLRWESAIREGLTAMHARGELDADPDDLALATLAALQGGLLLTQIQREVRPLEVALDAMLDHIARVRTDAPAKP</sequence>
<dbReference type="RefSeq" id="WP_329291952.1">
    <property type="nucleotide sequence ID" value="NZ_JBHSKH010000081.1"/>
</dbReference>
<dbReference type="InterPro" id="IPR036271">
    <property type="entry name" value="Tet_transcr_reg_TetR-rel_C_sf"/>
</dbReference>
<dbReference type="Proteomes" id="UP001597058">
    <property type="component" value="Unassembled WGS sequence"/>
</dbReference>
<dbReference type="PROSITE" id="PS50977">
    <property type="entry name" value="HTH_TETR_2"/>
    <property type="match status" value="1"/>
</dbReference>
<accession>A0ABW3X6P0</accession>
<comment type="caution">
    <text evidence="7">The sequence shown here is derived from an EMBL/GenBank/DDBJ whole genome shotgun (WGS) entry which is preliminary data.</text>
</comment>
<protein>
    <submittedName>
        <fullName evidence="7">TetR/AcrR family transcriptional regulator</fullName>
    </submittedName>
</protein>
<evidence type="ECO:0000313" key="8">
    <source>
        <dbReference type="Proteomes" id="UP001597058"/>
    </source>
</evidence>
<keyword evidence="3" id="KW-0804">Transcription</keyword>
<dbReference type="EMBL" id="JBHTMM010000002">
    <property type="protein sequence ID" value="MFD1304576.1"/>
    <property type="molecule type" value="Genomic_DNA"/>
</dbReference>
<keyword evidence="1" id="KW-0805">Transcription regulation</keyword>
<dbReference type="Pfam" id="PF00440">
    <property type="entry name" value="TetR_N"/>
    <property type="match status" value="1"/>
</dbReference>